<keyword evidence="13" id="KW-1185">Reference proteome</keyword>
<evidence type="ECO:0000256" key="8">
    <source>
        <dbReference type="ARBA" id="ARBA00023128"/>
    </source>
</evidence>
<feature type="domain" description="RNA 2-O ribose methyltransferase substrate binding" evidence="11">
    <location>
        <begin position="290"/>
        <end position="376"/>
    </location>
</feature>
<dbReference type="PANTHER" id="PTHR46103:SF1">
    <property type="entry name" value="RRNA METHYLTRANSFERASE 1, MITOCHONDRIAL"/>
    <property type="match status" value="1"/>
</dbReference>
<protein>
    <recommendedName>
        <fullName evidence="9">rRNA methyltransferase 1, mitochondrial</fullName>
    </recommendedName>
</protein>
<keyword evidence="6" id="KW-0949">S-adenosyl-L-methionine</keyword>
<feature type="compositionally biased region" description="Polar residues" evidence="10">
    <location>
        <begin position="128"/>
        <end position="151"/>
    </location>
</feature>
<dbReference type="InterPro" id="IPR013123">
    <property type="entry name" value="SpoU_subst-bd"/>
</dbReference>
<dbReference type="Gene3D" id="3.40.1280.10">
    <property type="match status" value="1"/>
</dbReference>
<dbReference type="SUPFAM" id="SSF55315">
    <property type="entry name" value="L30e-like"/>
    <property type="match status" value="1"/>
</dbReference>
<dbReference type="FunFam" id="3.30.1330.30:FF:000025">
    <property type="entry name" value="rRNA methyltransferase 1, mitochondrial"/>
    <property type="match status" value="1"/>
</dbReference>
<dbReference type="GO" id="GO:0016435">
    <property type="term" value="F:rRNA (guanine) methyltransferase activity"/>
    <property type="evidence" value="ECO:0007669"/>
    <property type="project" value="TreeGrafter"/>
</dbReference>
<dbReference type="FunFam" id="3.40.1280.10:FF:000032">
    <property type="entry name" value="rRNA methyltransferase 1, mitochondrial"/>
    <property type="match status" value="1"/>
</dbReference>
<dbReference type="CDD" id="cd18105">
    <property type="entry name" value="SpoU-like_MRM1"/>
    <property type="match status" value="1"/>
</dbReference>
<evidence type="ECO:0000256" key="5">
    <source>
        <dbReference type="ARBA" id="ARBA00022679"/>
    </source>
</evidence>
<dbReference type="AlphaFoldDB" id="A0A2P5A5H2"/>
<keyword evidence="8" id="KW-0496">Mitochondrion</keyword>
<evidence type="ECO:0000313" key="12">
    <source>
        <dbReference type="EMBL" id="PON31797.1"/>
    </source>
</evidence>
<dbReference type="InterPro" id="IPR047182">
    <property type="entry name" value="MRM1"/>
</dbReference>
<dbReference type="GO" id="GO:0005739">
    <property type="term" value="C:mitochondrion"/>
    <property type="evidence" value="ECO:0007669"/>
    <property type="project" value="UniProtKB-SubCell"/>
</dbReference>
<dbReference type="InterPro" id="IPR047261">
    <property type="entry name" value="MRM1_MeTrfase_dom"/>
</dbReference>
<dbReference type="OrthoDB" id="270651at2759"/>
<proteinExistence type="inferred from homology"/>
<evidence type="ECO:0000256" key="10">
    <source>
        <dbReference type="SAM" id="MobiDB-lite"/>
    </source>
</evidence>
<dbReference type="InterPro" id="IPR029026">
    <property type="entry name" value="tRNA_m1G_MTases_N"/>
</dbReference>
<organism evidence="12 13">
    <name type="scientific">Trema orientale</name>
    <name type="common">Charcoal tree</name>
    <name type="synonym">Celtis orientalis</name>
    <dbReference type="NCBI Taxonomy" id="63057"/>
    <lineage>
        <taxon>Eukaryota</taxon>
        <taxon>Viridiplantae</taxon>
        <taxon>Streptophyta</taxon>
        <taxon>Embryophyta</taxon>
        <taxon>Tracheophyta</taxon>
        <taxon>Spermatophyta</taxon>
        <taxon>Magnoliopsida</taxon>
        <taxon>eudicotyledons</taxon>
        <taxon>Gunneridae</taxon>
        <taxon>Pentapetalae</taxon>
        <taxon>rosids</taxon>
        <taxon>fabids</taxon>
        <taxon>Rosales</taxon>
        <taxon>Cannabaceae</taxon>
        <taxon>Trema</taxon>
    </lineage>
</organism>
<evidence type="ECO:0000256" key="3">
    <source>
        <dbReference type="ARBA" id="ARBA00022552"/>
    </source>
</evidence>
<dbReference type="Pfam" id="PF00588">
    <property type="entry name" value="SpoU_methylase"/>
    <property type="match status" value="1"/>
</dbReference>
<feature type="compositionally biased region" description="Basic and acidic residues" evidence="10">
    <location>
        <begin position="168"/>
        <end position="187"/>
    </location>
</feature>
<gene>
    <name evidence="12" type="ORF">TorRG33x02_357270</name>
</gene>
<accession>A0A2P5A5H2</accession>
<comment type="subcellular location">
    <subcellularLocation>
        <location evidence="1">Mitochondrion</location>
    </subcellularLocation>
</comment>
<dbReference type="InterPro" id="IPR001537">
    <property type="entry name" value="SpoU_MeTrfase"/>
</dbReference>
<evidence type="ECO:0000259" key="11">
    <source>
        <dbReference type="SMART" id="SM00967"/>
    </source>
</evidence>
<evidence type="ECO:0000256" key="1">
    <source>
        <dbReference type="ARBA" id="ARBA00004173"/>
    </source>
</evidence>
<evidence type="ECO:0000256" key="9">
    <source>
        <dbReference type="ARBA" id="ARBA00034881"/>
    </source>
</evidence>
<dbReference type="SUPFAM" id="SSF75217">
    <property type="entry name" value="alpha/beta knot"/>
    <property type="match status" value="1"/>
</dbReference>
<dbReference type="STRING" id="63057.A0A2P5A5H2"/>
<dbReference type="NCBIfam" id="TIGR00186">
    <property type="entry name" value="rRNA_methyl_3"/>
    <property type="match status" value="1"/>
</dbReference>
<name>A0A2P5A5H2_TREOI</name>
<dbReference type="InParanoid" id="A0A2P5A5H2"/>
<evidence type="ECO:0000256" key="6">
    <source>
        <dbReference type="ARBA" id="ARBA00022691"/>
    </source>
</evidence>
<keyword evidence="3" id="KW-0698">rRNA processing</keyword>
<dbReference type="GO" id="GO:0009507">
    <property type="term" value="C:chloroplast"/>
    <property type="evidence" value="ECO:0007669"/>
    <property type="project" value="TreeGrafter"/>
</dbReference>
<dbReference type="PANTHER" id="PTHR46103">
    <property type="entry name" value="RRNA METHYLTRANSFERASE 1, MITOCHONDRIAL"/>
    <property type="match status" value="1"/>
</dbReference>
<evidence type="ECO:0000256" key="4">
    <source>
        <dbReference type="ARBA" id="ARBA00022603"/>
    </source>
</evidence>
<comment type="caution">
    <text evidence="12">The sequence shown here is derived from an EMBL/GenBank/DDBJ whole genome shotgun (WGS) entry which is preliminary data.</text>
</comment>
<dbReference type="InterPro" id="IPR029064">
    <property type="entry name" value="Ribosomal_eL30-like_sf"/>
</dbReference>
<evidence type="ECO:0000313" key="13">
    <source>
        <dbReference type="Proteomes" id="UP000237000"/>
    </source>
</evidence>
<dbReference type="InterPro" id="IPR029028">
    <property type="entry name" value="Alpha/beta_knot_MTases"/>
</dbReference>
<dbReference type="Pfam" id="PF08032">
    <property type="entry name" value="SpoU_sub_bind"/>
    <property type="match status" value="1"/>
</dbReference>
<dbReference type="GO" id="GO:0003723">
    <property type="term" value="F:RNA binding"/>
    <property type="evidence" value="ECO:0007669"/>
    <property type="project" value="InterPro"/>
</dbReference>
<dbReference type="Gene3D" id="3.30.1330.30">
    <property type="match status" value="1"/>
</dbReference>
<comment type="similarity">
    <text evidence="2">Belongs to the class IV-like SAM-binding methyltransferase superfamily. RNA methyltransferase TrmH family.</text>
</comment>
<dbReference type="SMART" id="SM00967">
    <property type="entry name" value="SpoU_sub_bind"/>
    <property type="match status" value="1"/>
</dbReference>
<keyword evidence="5 12" id="KW-0808">Transferase</keyword>
<evidence type="ECO:0000256" key="7">
    <source>
        <dbReference type="ARBA" id="ARBA00022946"/>
    </source>
</evidence>
<reference evidence="13" key="1">
    <citation type="submission" date="2016-06" db="EMBL/GenBank/DDBJ databases">
        <title>Parallel loss of symbiosis genes in relatives of nitrogen-fixing non-legume Parasponia.</title>
        <authorList>
            <person name="Van Velzen R."/>
            <person name="Holmer R."/>
            <person name="Bu F."/>
            <person name="Rutten L."/>
            <person name="Van Zeijl A."/>
            <person name="Liu W."/>
            <person name="Santuari L."/>
            <person name="Cao Q."/>
            <person name="Sharma T."/>
            <person name="Shen D."/>
            <person name="Roswanjaya Y."/>
            <person name="Wardhani T."/>
            <person name="Kalhor M.S."/>
            <person name="Jansen J."/>
            <person name="Van den Hoogen J."/>
            <person name="Gungor B."/>
            <person name="Hartog M."/>
            <person name="Hontelez J."/>
            <person name="Verver J."/>
            <person name="Yang W.-C."/>
            <person name="Schijlen E."/>
            <person name="Repin R."/>
            <person name="Schilthuizen M."/>
            <person name="Schranz E."/>
            <person name="Heidstra R."/>
            <person name="Miyata K."/>
            <person name="Fedorova E."/>
            <person name="Kohlen W."/>
            <person name="Bisseling T."/>
            <person name="Smit S."/>
            <person name="Geurts R."/>
        </authorList>
    </citation>
    <scope>NUCLEOTIDE SEQUENCE [LARGE SCALE GENOMIC DNA]</scope>
    <source>
        <strain evidence="13">cv. RG33-2</strain>
    </source>
</reference>
<keyword evidence="7" id="KW-0809">Transit peptide</keyword>
<dbReference type="FunCoup" id="A0A2P5A5H2">
    <property type="interactions" value="230"/>
</dbReference>
<sequence length="587" mass="64810">MYTNLAKSPAFPLAMRVSSQPSCLKLLSTPRSQYLAIGSRPKPPQRSDSVIFAASPYGSGCITTNMNFSAYSQHNVVKLRDISSVFWLRTATQNSVSIKGRSFSNSSTQKVSGQSTMVRAGKELPWLGSSNSDKVQIRNETPVKSSRSSWEVSAKRMEKVSSSSSWEESAKRLDRQGSESSWDEYKKSGTSLVGSRENRNRMVDVVEDHQSENISRDVWYKENLGDEKEEAEAVNDPRWNKIKNKYRGVVDVKDGYEKPEFRRWNKQENWGRKTWKEASESTVPKMVGEGIYGVGPVLAALSSGRREFYALYIQEGLDLSSNNRKKKDKKGFEKVLKMAEKIGLSTKEVSKHDLNMVVDNRPHQGLVLDASPLEMVKMKELEPVSLEEEKNSLWVALDEVTDPQNLGAIIRSAYFFGASGVVLCAKNSAPLSGVVSKASAGSLELMELRYCKNMMQFLTSSAENGWRVLGGSVSSKAIPLNEVVPGAPTILVLGSEGTGLRPLVERSCTQLVRIPSNVPVDLIPGEEECIETADNFSGGSAADFQSFLAVESLNVSVAAGVLLHHLIGNEYYKNDSSMVDELNNALE</sequence>
<feature type="region of interest" description="Disordered" evidence="10">
    <location>
        <begin position="125"/>
        <end position="188"/>
    </location>
</feature>
<dbReference type="EMBL" id="JXTC01001233">
    <property type="protein sequence ID" value="PON31797.1"/>
    <property type="molecule type" value="Genomic_DNA"/>
</dbReference>
<keyword evidence="4 12" id="KW-0489">Methyltransferase</keyword>
<dbReference type="InterPro" id="IPR004441">
    <property type="entry name" value="rRNA_MeTrfase_TrmH"/>
</dbReference>
<evidence type="ECO:0000256" key="2">
    <source>
        <dbReference type="ARBA" id="ARBA00007228"/>
    </source>
</evidence>
<dbReference type="Proteomes" id="UP000237000">
    <property type="component" value="Unassembled WGS sequence"/>
</dbReference>